<dbReference type="Proteomes" id="UP001163046">
    <property type="component" value="Unassembled WGS sequence"/>
</dbReference>
<dbReference type="GO" id="GO:0008270">
    <property type="term" value="F:zinc ion binding"/>
    <property type="evidence" value="ECO:0007669"/>
    <property type="project" value="TreeGrafter"/>
</dbReference>
<dbReference type="AlphaFoldDB" id="A0A9W9ZNH3"/>
<sequence>MIDGGLDYTFECIGNVQTMQAALEASHVIWGTTVLVGIAGVDQEFNINPSQYLFGKTMKGSLFGGYKGKECIPKLADKYMAGRLKVDELITHTMPLDKINDAFDLMHAGKGLFSYYGDQQVKYFLSSLLSVYLYN</sequence>
<gene>
    <name evidence="6" type="primary">ADH5</name>
    <name evidence="6" type="ORF">OS493_019534</name>
</gene>
<protein>
    <submittedName>
        <fullName evidence="6">NAD/NADP dependent alcohol dehydrogenase</fullName>
    </submittedName>
</protein>
<dbReference type="PANTHER" id="PTHR43880">
    <property type="entry name" value="ALCOHOL DEHYDROGENASE"/>
    <property type="match status" value="1"/>
</dbReference>
<keyword evidence="4" id="KW-0520">NAD</keyword>
<evidence type="ECO:0000256" key="2">
    <source>
        <dbReference type="ARBA" id="ARBA00022723"/>
    </source>
</evidence>
<dbReference type="Pfam" id="PF00107">
    <property type="entry name" value="ADH_zinc_N"/>
    <property type="match status" value="1"/>
</dbReference>
<dbReference type="EMBL" id="MU825884">
    <property type="protein sequence ID" value="KAJ7384857.1"/>
    <property type="molecule type" value="Genomic_DNA"/>
</dbReference>
<evidence type="ECO:0000256" key="4">
    <source>
        <dbReference type="ARBA" id="ARBA00023027"/>
    </source>
</evidence>
<evidence type="ECO:0000256" key="1">
    <source>
        <dbReference type="ARBA" id="ARBA00001947"/>
    </source>
</evidence>
<dbReference type="GO" id="GO:0005829">
    <property type="term" value="C:cytosol"/>
    <property type="evidence" value="ECO:0007669"/>
    <property type="project" value="TreeGrafter"/>
</dbReference>
<comment type="caution">
    <text evidence="6">The sequence shown here is derived from an EMBL/GenBank/DDBJ whole genome shotgun (WGS) entry which is preliminary data.</text>
</comment>
<keyword evidence="7" id="KW-1185">Reference proteome</keyword>
<evidence type="ECO:0000259" key="5">
    <source>
        <dbReference type="Pfam" id="PF00107"/>
    </source>
</evidence>
<evidence type="ECO:0000313" key="6">
    <source>
        <dbReference type="EMBL" id="KAJ7384857.1"/>
    </source>
</evidence>
<dbReference type="InterPro" id="IPR036291">
    <property type="entry name" value="NAD(P)-bd_dom_sf"/>
</dbReference>
<evidence type="ECO:0000256" key="3">
    <source>
        <dbReference type="ARBA" id="ARBA00022833"/>
    </source>
</evidence>
<keyword evidence="3" id="KW-0862">Zinc</keyword>
<dbReference type="InterPro" id="IPR013149">
    <property type="entry name" value="ADH-like_C"/>
</dbReference>
<comment type="cofactor">
    <cofactor evidence="1">
        <name>Zn(2+)</name>
        <dbReference type="ChEBI" id="CHEBI:29105"/>
    </cofactor>
</comment>
<organism evidence="6 7">
    <name type="scientific">Desmophyllum pertusum</name>
    <dbReference type="NCBI Taxonomy" id="174260"/>
    <lineage>
        <taxon>Eukaryota</taxon>
        <taxon>Metazoa</taxon>
        <taxon>Cnidaria</taxon>
        <taxon>Anthozoa</taxon>
        <taxon>Hexacorallia</taxon>
        <taxon>Scleractinia</taxon>
        <taxon>Caryophylliina</taxon>
        <taxon>Caryophylliidae</taxon>
        <taxon>Desmophyllum</taxon>
    </lineage>
</organism>
<dbReference type="Gene3D" id="3.90.180.10">
    <property type="entry name" value="Medium-chain alcohol dehydrogenases, catalytic domain"/>
    <property type="match status" value="1"/>
</dbReference>
<reference evidence="6" key="1">
    <citation type="submission" date="2023-01" db="EMBL/GenBank/DDBJ databases">
        <title>Genome assembly of the deep-sea coral Lophelia pertusa.</title>
        <authorList>
            <person name="Herrera S."/>
            <person name="Cordes E."/>
        </authorList>
    </citation>
    <scope>NUCLEOTIDE SEQUENCE</scope>
    <source>
        <strain evidence="6">USNM1676648</strain>
        <tissue evidence="6">Polyp</tissue>
    </source>
</reference>
<dbReference type="GO" id="GO:0051903">
    <property type="term" value="F:S-(hydroxymethyl)glutathione dehydrogenase [NAD(P)+] activity"/>
    <property type="evidence" value="ECO:0007669"/>
    <property type="project" value="TreeGrafter"/>
</dbReference>
<name>A0A9W9ZNH3_9CNID</name>
<dbReference type="Gene3D" id="3.40.50.720">
    <property type="entry name" value="NAD(P)-binding Rossmann-like Domain"/>
    <property type="match status" value="1"/>
</dbReference>
<dbReference type="GO" id="GO:0046294">
    <property type="term" value="P:formaldehyde catabolic process"/>
    <property type="evidence" value="ECO:0007669"/>
    <property type="project" value="TreeGrafter"/>
</dbReference>
<dbReference type="InterPro" id="IPR011032">
    <property type="entry name" value="GroES-like_sf"/>
</dbReference>
<proteinExistence type="predicted"/>
<feature type="domain" description="Alcohol dehydrogenase-like C-terminal" evidence="5">
    <location>
        <begin position="3"/>
        <end position="75"/>
    </location>
</feature>
<dbReference type="PANTHER" id="PTHR43880:SF12">
    <property type="entry name" value="ALCOHOL DEHYDROGENASE CLASS-3"/>
    <property type="match status" value="1"/>
</dbReference>
<dbReference type="SUPFAM" id="SSF50129">
    <property type="entry name" value="GroES-like"/>
    <property type="match status" value="1"/>
</dbReference>
<accession>A0A9W9ZNH3</accession>
<keyword evidence="2" id="KW-0479">Metal-binding</keyword>
<dbReference type="SUPFAM" id="SSF51735">
    <property type="entry name" value="NAD(P)-binding Rossmann-fold domains"/>
    <property type="match status" value="1"/>
</dbReference>
<dbReference type="OrthoDB" id="417550at2759"/>
<evidence type="ECO:0000313" key="7">
    <source>
        <dbReference type="Proteomes" id="UP001163046"/>
    </source>
</evidence>